<dbReference type="GO" id="GO:0003677">
    <property type="term" value="F:DNA binding"/>
    <property type="evidence" value="ECO:0007669"/>
    <property type="project" value="InterPro"/>
</dbReference>
<evidence type="ECO:0000259" key="2">
    <source>
        <dbReference type="PROSITE" id="PS50943"/>
    </source>
</evidence>
<organism evidence="3 4">
    <name type="scientific">Methylobacterium indicum</name>
    <dbReference type="NCBI Taxonomy" id="1775910"/>
    <lineage>
        <taxon>Bacteria</taxon>
        <taxon>Pseudomonadati</taxon>
        <taxon>Pseudomonadota</taxon>
        <taxon>Alphaproteobacteria</taxon>
        <taxon>Hyphomicrobiales</taxon>
        <taxon>Methylobacteriaceae</taxon>
        <taxon>Methylobacterium</taxon>
    </lineage>
</organism>
<dbReference type="KEGG" id="mind:mvi_63740"/>
<dbReference type="CDD" id="cd00093">
    <property type="entry name" value="HTH_XRE"/>
    <property type="match status" value="1"/>
</dbReference>
<feature type="region of interest" description="Disordered" evidence="1">
    <location>
        <begin position="1"/>
        <end position="23"/>
    </location>
</feature>
<dbReference type="Gene3D" id="1.10.260.40">
    <property type="entry name" value="lambda repressor-like DNA-binding domains"/>
    <property type="match status" value="1"/>
</dbReference>
<dbReference type="InterPro" id="IPR010982">
    <property type="entry name" value="Lambda_DNA-bd_dom_sf"/>
</dbReference>
<protein>
    <recommendedName>
        <fullName evidence="2">HTH cro/C1-type domain-containing protein</fullName>
    </recommendedName>
</protein>
<dbReference type="Proteomes" id="UP000663508">
    <property type="component" value="Plasmid pVL1_3"/>
</dbReference>
<dbReference type="AlphaFoldDB" id="A0A8H8X162"/>
<accession>A0A8H8X162</accession>
<evidence type="ECO:0000313" key="4">
    <source>
        <dbReference type="Proteomes" id="UP000663508"/>
    </source>
</evidence>
<dbReference type="RefSeq" id="WP_207184060.1">
    <property type="nucleotide sequence ID" value="NZ_AP024148.1"/>
</dbReference>
<feature type="compositionally biased region" description="Polar residues" evidence="1">
    <location>
        <begin position="1"/>
        <end position="14"/>
    </location>
</feature>
<evidence type="ECO:0000256" key="1">
    <source>
        <dbReference type="SAM" id="MobiDB-lite"/>
    </source>
</evidence>
<proteinExistence type="predicted"/>
<dbReference type="Pfam" id="PF01381">
    <property type="entry name" value="HTH_3"/>
    <property type="match status" value="1"/>
</dbReference>
<gene>
    <name evidence="3" type="ORF">mvi_63740</name>
</gene>
<dbReference type="SMART" id="SM00530">
    <property type="entry name" value="HTH_XRE"/>
    <property type="match status" value="1"/>
</dbReference>
<dbReference type="InterPro" id="IPR001387">
    <property type="entry name" value="Cro/C1-type_HTH"/>
</dbReference>
<dbReference type="PROSITE" id="PS50943">
    <property type="entry name" value="HTH_CROC1"/>
    <property type="match status" value="1"/>
</dbReference>
<name>A0A8H8X162_9HYPH</name>
<feature type="domain" description="HTH cro/C1-type" evidence="2">
    <location>
        <begin position="41"/>
        <end position="95"/>
    </location>
</feature>
<sequence length="149" mass="17313">MSYATTMSNNNEPPNDTRCVDEGHDSVRDDLYIRKSIGRRIKSARKAKKLTRQFVGDWIGVSDQQIWKYETGIDNISAGTIYHLSQLLQKPVEYFYYNHLDGTQSDRPWDIPADLNDDMILEAFRNIRSLEVRAWICRLIFALAAQAER</sequence>
<keyword evidence="3" id="KW-0614">Plasmid</keyword>
<reference evidence="3" key="1">
    <citation type="submission" date="2020-11" db="EMBL/GenBank/DDBJ databases">
        <title>Complete genome sequence of a novel pathogenic Methylobacterium strain isolated from rice in Vietnam.</title>
        <authorList>
            <person name="Lai K."/>
            <person name="Okazaki S."/>
            <person name="Higashi K."/>
            <person name="Mori H."/>
            <person name="Toyoda A."/>
            <person name="Kurokawa K."/>
        </authorList>
    </citation>
    <scope>NUCLEOTIDE SEQUENCE</scope>
    <source>
        <strain evidence="3">VL1</strain>
        <plasmid evidence="3">pVL1_3</plasmid>
    </source>
</reference>
<evidence type="ECO:0000313" key="3">
    <source>
        <dbReference type="EMBL" id="BCM87913.1"/>
    </source>
</evidence>
<geneLocation type="plasmid" evidence="3 4">
    <name>pVL1_3</name>
</geneLocation>
<dbReference type="SUPFAM" id="SSF47413">
    <property type="entry name" value="lambda repressor-like DNA-binding domains"/>
    <property type="match status" value="1"/>
</dbReference>
<dbReference type="EMBL" id="AP024148">
    <property type="protein sequence ID" value="BCM87913.1"/>
    <property type="molecule type" value="Genomic_DNA"/>
</dbReference>